<dbReference type="EMBL" id="MVHS01000036">
    <property type="protein sequence ID" value="ORA68524.1"/>
    <property type="molecule type" value="Genomic_DNA"/>
</dbReference>
<keyword evidence="2" id="KW-1185">Reference proteome</keyword>
<dbReference type="AlphaFoldDB" id="A0A1X0D7Y7"/>
<dbReference type="Proteomes" id="UP000192801">
    <property type="component" value="Unassembled WGS sequence"/>
</dbReference>
<protein>
    <submittedName>
        <fullName evidence="1">Uncharacterized protein</fullName>
    </submittedName>
</protein>
<dbReference type="STRING" id="444597.BST26_14340"/>
<reference evidence="1 2" key="1">
    <citation type="submission" date="2016-12" db="EMBL/GenBank/DDBJ databases">
        <title>The new phylogeny of genus Mycobacterium.</title>
        <authorList>
            <person name="Tortoli E."/>
            <person name="Trovato A."/>
            <person name="Cirillo D.M."/>
        </authorList>
    </citation>
    <scope>NUCLEOTIDE SEQUENCE [LARGE SCALE GENOMIC DNA]</scope>
    <source>
        <strain evidence="1 2">DSM 45130</strain>
    </source>
</reference>
<evidence type="ECO:0000313" key="1">
    <source>
        <dbReference type="EMBL" id="ORA68524.1"/>
    </source>
</evidence>
<dbReference type="OrthoDB" id="4773160at2"/>
<sequence length="147" mass="16023">MTGRRWLPRRGTWTPLLPIHMRLLAVGVVPLVPASYGVDFLLPGQDDQVGPSYTIVEQAMPIQAWGILCLAAGLTMIIGFAMRWPRWVISGSWLAGSVLITIAVGRLVAVVRKPWWDGISGPIIVGAVAIACYAFAVGFDQQRKGDR</sequence>
<proteinExistence type="predicted"/>
<name>A0A1X0D7Y7_9MYCO</name>
<dbReference type="RefSeq" id="WP_083031846.1">
    <property type="nucleotide sequence ID" value="NZ_AP022618.1"/>
</dbReference>
<organism evidence="1 2">
    <name type="scientific">Mycolicibacterium insubricum</name>
    <dbReference type="NCBI Taxonomy" id="444597"/>
    <lineage>
        <taxon>Bacteria</taxon>
        <taxon>Bacillati</taxon>
        <taxon>Actinomycetota</taxon>
        <taxon>Actinomycetes</taxon>
        <taxon>Mycobacteriales</taxon>
        <taxon>Mycobacteriaceae</taxon>
        <taxon>Mycolicibacterium</taxon>
    </lineage>
</organism>
<evidence type="ECO:0000313" key="2">
    <source>
        <dbReference type="Proteomes" id="UP000192801"/>
    </source>
</evidence>
<comment type="caution">
    <text evidence="1">The sequence shown here is derived from an EMBL/GenBank/DDBJ whole genome shotgun (WGS) entry which is preliminary data.</text>
</comment>
<gene>
    <name evidence="1" type="ORF">BST26_14340</name>
</gene>
<accession>A0A1X0D7Y7</accession>